<dbReference type="Proteomes" id="UP001596174">
    <property type="component" value="Unassembled WGS sequence"/>
</dbReference>
<evidence type="ECO:0008006" key="3">
    <source>
        <dbReference type="Google" id="ProtNLM"/>
    </source>
</evidence>
<evidence type="ECO:0000313" key="1">
    <source>
        <dbReference type="EMBL" id="MFC5911650.1"/>
    </source>
</evidence>
<gene>
    <name evidence="1" type="ORF">ACFP3V_31150</name>
</gene>
<organism evidence="1 2">
    <name type="scientific">Streptacidiphilus monticola</name>
    <dbReference type="NCBI Taxonomy" id="2161674"/>
    <lineage>
        <taxon>Bacteria</taxon>
        <taxon>Bacillati</taxon>
        <taxon>Actinomycetota</taxon>
        <taxon>Actinomycetes</taxon>
        <taxon>Kitasatosporales</taxon>
        <taxon>Streptomycetaceae</taxon>
        <taxon>Streptacidiphilus</taxon>
    </lineage>
</organism>
<dbReference type="RefSeq" id="WP_380590995.1">
    <property type="nucleotide sequence ID" value="NZ_JBHSQJ010000184.1"/>
</dbReference>
<name>A0ABW1GCT5_9ACTN</name>
<comment type="caution">
    <text evidence="1">The sequence shown here is derived from an EMBL/GenBank/DDBJ whole genome shotgun (WGS) entry which is preliminary data.</text>
</comment>
<dbReference type="EMBL" id="JBHSQJ010000184">
    <property type="protein sequence ID" value="MFC5911650.1"/>
    <property type="molecule type" value="Genomic_DNA"/>
</dbReference>
<keyword evidence="2" id="KW-1185">Reference proteome</keyword>
<sequence length="120" mass="12964">MTTNHPIASLPLWEGVLRAAANRCQCTGQCGHRHKAVDGRCEHEHGGYASKHAAPIRLAAAPADPAGLARPVQRQAAMTASELMAWCPPCLDDARRRAQRAALKARAEQQQADSFALFDL</sequence>
<reference evidence="2" key="1">
    <citation type="journal article" date="2019" name="Int. J. Syst. Evol. Microbiol.">
        <title>The Global Catalogue of Microorganisms (GCM) 10K type strain sequencing project: providing services to taxonomists for standard genome sequencing and annotation.</title>
        <authorList>
            <consortium name="The Broad Institute Genomics Platform"/>
            <consortium name="The Broad Institute Genome Sequencing Center for Infectious Disease"/>
            <person name="Wu L."/>
            <person name="Ma J."/>
        </authorList>
    </citation>
    <scope>NUCLEOTIDE SEQUENCE [LARGE SCALE GENOMIC DNA]</scope>
    <source>
        <strain evidence="2">JCM 4816</strain>
    </source>
</reference>
<accession>A0ABW1GCT5</accession>
<evidence type="ECO:0000313" key="2">
    <source>
        <dbReference type="Proteomes" id="UP001596174"/>
    </source>
</evidence>
<protein>
    <recommendedName>
        <fullName evidence="3">Holin</fullName>
    </recommendedName>
</protein>
<proteinExistence type="predicted"/>